<dbReference type="Gramene" id="C.cajan_31474.t">
    <property type="protein sequence ID" value="C.cajan_31474.t.cds1"/>
    <property type="gene ID" value="C.cajan_31474"/>
</dbReference>
<organism evidence="3 4">
    <name type="scientific">Cajanus cajan</name>
    <name type="common">Pigeon pea</name>
    <name type="synonym">Cajanus indicus</name>
    <dbReference type="NCBI Taxonomy" id="3821"/>
    <lineage>
        <taxon>Eukaryota</taxon>
        <taxon>Viridiplantae</taxon>
        <taxon>Streptophyta</taxon>
        <taxon>Embryophyta</taxon>
        <taxon>Tracheophyta</taxon>
        <taxon>Spermatophyta</taxon>
        <taxon>Magnoliopsida</taxon>
        <taxon>eudicotyledons</taxon>
        <taxon>Gunneridae</taxon>
        <taxon>Pentapetalae</taxon>
        <taxon>rosids</taxon>
        <taxon>fabids</taxon>
        <taxon>Fabales</taxon>
        <taxon>Fabaceae</taxon>
        <taxon>Papilionoideae</taxon>
        <taxon>50 kb inversion clade</taxon>
        <taxon>NPAAA clade</taxon>
        <taxon>indigoferoid/millettioid clade</taxon>
        <taxon>Phaseoleae</taxon>
        <taxon>Cajanus</taxon>
    </lineage>
</organism>
<dbReference type="PANTHER" id="PTHR33116">
    <property type="entry name" value="REVERSE TRANSCRIPTASE ZINC-BINDING DOMAIN-CONTAINING PROTEIN-RELATED-RELATED"/>
    <property type="match status" value="1"/>
</dbReference>
<evidence type="ECO:0000313" key="4">
    <source>
        <dbReference type="Proteomes" id="UP000075243"/>
    </source>
</evidence>
<proteinExistence type="predicted"/>
<protein>
    <submittedName>
        <fullName evidence="3">Ribonuclease H protein At1g65750 family</fullName>
    </submittedName>
</protein>
<dbReference type="AlphaFoldDB" id="A0A151RX45"/>
<dbReference type="EMBL" id="KQ483539">
    <property type="protein sequence ID" value="KYP47047.1"/>
    <property type="molecule type" value="Genomic_DNA"/>
</dbReference>
<dbReference type="InterPro" id="IPR026960">
    <property type="entry name" value="RVT-Znf"/>
</dbReference>
<keyword evidence="1" id="KW-0812">Transmembrane</keyword>
<name>A0A151RX45_CAJCA</name>
<dbReference type="PANTHER" id="PTHR33116:SF78">
    <property type="entry name" value="OS12G0587133 PROTEIN"/>
    <property type="match status" value="1"/>
</dbReference>
<evidence type="ECO:0000259" key="2">
    <source>
        <dbReference type="Pfam" id="PF13966"/>
    </source>
</evidence>
<reference evidence="3" key="1">
    <citation type="journal article" date="2012" name="Nat. Biotechnol.">
        <title>Draft genome sequence of pigeonpea (Cajanus cajan), an orphan legume crop of resource-poor farmers.</title>
        <authorList>
            <person name="Varshney R.K."/>
            <person name="Chen W."/>
            <person name="Li Y."/>
            <person name="Bharti A.K."/>
            <person name="Saxena R.K."/>
            <person name="Schlueter J.A."/>
            <person name="Donoghue M.T."/>
            <person name="Azam S."/>
            <person name="Fan G."/>
            <person name="Whaley A.M."/>
            <person name="Farmer A.D."/>
            <person name="Sheridan J."/>
            <person name="Iwata A."/>
            <person name="Tuteja R."/>
            <person name="Penmetsa R.V."/>
            <person name="Wu W."/>
            <person name="Upadhyaya H.D."/>
            <person name="Yang S.P."/>
            <person name="Shah T."/>
            <person name="Saxena K.B."/>
            <person name="Michael T."/>
            <person name="McCombie W.R."/>
            <person name="Yang B."/>
            <person name="Zhang G."/>
            <person name="Yang H."/>
            <person name="Wang J."/>
            <person name="Spillane C."/>
            <person name="Cook D.R."/>
            <person name="May G.D."/>
            <person name="Xu X."/>
            <person name="Jackson S.A."/>
        </authorList>
    </citation>
    <scope>NUCLEOTIDE SEQUENCE [LARGE SCALE GENOMIC DNA]</scope>
</reference>
<dbReference type="STRING" id="3821.A0A151RX45"/>
<evidence type="ECO:0000256" key="1">
    <source>
        <dbReference type="SAM" id="Phobius"/>
    </source>
</evidence>
<dbReference type="Proteomes" id="UP000075243">
    <property type="component" value="Unassembled WGS sequence"/>
</dbReference>
<keyword evidence="4" id="KW-1185">Reference proteome</keyword>
<dbReference type="OMA" id="WENFSKH"/>
<keyword evidence="1" id="KW-0472">Membrane</keyword>
<sequence length="448" mass="52487">MWKHKVLSMAGRVCLVNYVLTSLPLYYLSFFKIPNRVAKEIVFLQRRFLWGGVGDQKKVCWISWDKVTLPKEKGGLGVKNIILFNRSLLAKWRWNLFHQSSSMWAQVLQSRYRGGHNLCAQASSQKDSIWWRDLLMVCGGVEEDNWFDKLIEWRVGVGSKVRFWLDKWVGPTNLAVAFPRLFISSDQQLASIAEIGAFVNGEWVWHLRWRRNRFEWEIPLEQQLLRLINSRIFNSSQCDSWSWVAESSGMFSVKSAYQIILAESVTIEDHDIFKLIWSIPAPPKVLFFAWRLLNRGLPTVDNLARRNILLGEHESRCIFCKVDIETTTHIFCTCPMVDRVWKQCLSWLNCPAPLPRQIFDHFSFLPAPIKTESQAKTWHTVWLATMWTLWRYRDKWIFDSGTFEQGSIVRDILIFCWRWLSTLKPSFAYSFSQWSSNHGPCICLNGCG</sequence>
<feature type="domain" description="Reverse transcriptase zinc-binding" evidence="2">
    <location>
        <begin position="251"/>
        <end position="341"/>
    </location>
</feature>
<dbReference type="Pfam" id="PF13966">
    <property type="entry name" value="zf-RVT"/>
    <property type="match status" value="1"/>
</dbReference>
<accession>A0A151RX45</accession>
<keyword evidence="1" id="KW-1133">Transmembrane helix</keyword>
<evidence type="ECO:0000313" key="3">
    <source>
        <dbReference type="EMBL" id="KYP47047.1"/>
    </source>
</evidence>
<feature type="transmembrane region" description="Helical" evidence="1">
    <location>
        <begin position="12"/>
        <end position="31"/>
    </location>
</feature>
<gene>
    <name evidence="3" type="ORF">KK1_031352</name>
</gene>